<feature type="region of interest" description="Disordered" evidence="1">
    <location>
        <begin position="1"/>
        <end position="97"/>
    </location>
</feature>
<gene>
    <name evidence="2" type="ORF">LTRI10_LOCUS12589</name>
</gene>
<accession>A0AAV2D989</accession>
<keyword evidence="3" id="KW-1185">Reference proteome</keyword>
<dbReference type="Proteomes" id="UP001497516">
    <property type="component" value="Chromosome 2"/>
</dbReference>
<protein>
    <submittedName>
        <fullName evidence="2">Uncharacterized protein</fullName>
    </submittedName>
</protein>
<name>A0AAV2D989_9ROSI</name>
<evidence type="ECO:0000313" key="2">
    <source>
        <dbReference type="EMBL" id="CAL1370463.1"/>
    </source>
</evidence>
<sequence length="97" mass="9409">MGEEEPSFSRPGDGGCEEAFPPGKSGVGLCGKEAVSSPGEEGAGLGGEMAPEVSGSPMGSGVEEGATGSSSQIGSAITGGGREGIAYRNDSEESVLN</sequence>
<reference evidence="2 3" key="1">
    <citation type="submission" date="2024-04" db="EMBL/GenBank/DDBJ databases">
        <authorList>
            <person name="Fracassetti M."/>
        </authorList>
    </citation>
    <scope>NUCLEOTIDE SEQUENCE [LARGE SCALE GENOMIC DNA]</scope>
</reference>
<proteinExistence type="predicted"/>
<evidence type="ECO:0000313" key="3">
    <source>
        <dbReference type="Proteomes" id="UP001497516"/>
    </source>
</evidence>
<evidence type="ECO:0000256" key="1">
    <source>
        <dbReference type="SAM" id="MobiDB-lite"/>
    </source>
</evidence>
<organism evidence="2 3">
    <name type="scientific">Linum trigynum</name>
    <dbReference type="NCBI Taxonomy" id="586398"/>
    <lineage>
        <taxon>Eukaryota</taxon>
        <taxon>Viridiplantae</taxon>
        <taxon>Streptophyta</taxon>
        <taxon>Embryophyta</taxon>
        <taxon>Tracheophyta</taxon>
        <taxon>Spermatophyta</taxon>
        <taxon>Magnoliopsida</taxon>
        <taxon>eudicotyledons</taxon>
        <taxon>Gunneridae</taxon>
        <taxon>Pentapetalae</taxon>
        <taxon>rosids</taxon>
        <taxon>fabids</taxon>
        <taxon>Malpighiales</taxon>
        <taxon>Linaceae</taxon>
        <taxon>Linum</taxon>
    </lineage>
</organism>
<dbReference type="EMBL" id="OZ034815">
    <property type="protein sequence ID" value="CAL1370463.1"/>
    <property type="molecule type" value="Genomic_DNA"/>
</dbReference>
<dbReference type="AlphaFoldDB" id="A0AAV2D989"/>